<proteinExistence type="predicted"/>
<evidence type="ECO:0000313" key="4">
    <source>
        <dbReference type="Proteomes" id="UP000092612"/>
    </source>
</evidence>
<dbReference type="SUPFAM" id="SSF54909">
    <property type="entry name" value="Dimeric alpha+beta barrel"/>
    <property type="match status" value="1"/>
</dbReference>
<comment type="caution">
    <text evidence="3">The sequence shown here is derived from an EMBL/GenBank/DDBJ whole genome shotgun (WGS) entry which is preliminary data.</text>
</comment>
<evidence type="ECO:0000313" key="3">
    <source>
        <dbReference type="EMBL" id="OBY62364.1"/>
    </source>
</evidence>
<dbReference type="InterPro" id="IPR044662">
    <property type="entry name" value="HS1/DABB1-like"/>
</dbReference>
<dbReference type="SMART" id="SM00886">
    <property type="entry name" value="Dabb"/>
    <property type="match status" value="1"/>
</dbReference>
<comment type="subunit">
    <text evidence="1">Homodimer.</text>
</comment>
<dbReference type="EMBL" id="LSFL01000036">
    <property type="protein sequence ID" value="OBY62364.1"/>
    <property type="molecule type" value="Genomic_DNA"/>
</dbReference>
<keyword evidence="4" id="KW-1185">Reference proteome</keyword>
<dbReference type="Pfam" id="PF07876">
    <property type="entry name" value="Dabb"/>
    <property type="match status" value="1"/>
</dbReference>
<reference evidence="4" key="1">
    <citation type="submission" date="2016-02" db="EMBL/GenBank/DDBJ databases">
        <title>Paenibacillus sp. LPB0068, isolated from Crassostrea gigas.</title>
        <authorList>
            <person name="Shin S.-K."/>
            <person name="Yi H."/>
        </authorList>
    </citation>
    <scope>NUCLEOTIDE SEQUENCE [LARGE SCALE GENOMIC DNA]</scope>
    <source>
        <strain evidence="4">KCTC 23969</strain>
    </source>
</reference>
<dbReference type="Proteomes" id="UP000092612">
    <property type="component" value="Unassembled WGS sequence"/>
</dbReference>
<organism evidence="3 4">
    <name type="scientific">Polaribacter reichenbachii</name>
    <dbReference type="NCBI Taxonomy" id="996801"/>
    <lineage>
        <taxon>Bacteria</taxon>
        <taxon>Pseudomonadati</taxon>
        <taxon>Bacteroidota</taxon>
        <taxon>Flavobacteriia</taxon>
        <taxon>Flavobacteriales</taxon>
        <taxon>Flavobacteriaceae</taxon>
    </lineage>
</organism>
<name>A0A1B8TSA8_9FLAO</name>
<evidence type="ECO:0000256" key="1">
    <source>
        <dbReference type="ARBA" id="ARBA00011738"/>
    </source>
</evidence>
<feature type="domain" description="Stress-response A/B barrel" evidence="2">
    <location>
        <begin position="2"/>
        <end position="93"/>
    </location>
</feature>
<dbReference type="InterPro" id="IPR011008">
    <property type="entry name" value="Dimeric_a/b-barrel"/>
</dbReference>
<sequence length="96" mass="11742">MMLHTVVFKLKYEKESPKESQFFNEVSKLSLIPGVLNFKIFRQTSNKNDFDYCLSMKFETIKEYENYNNNPIHVHFVETYWVNYVEKFLELDYESY</sequence>
<dbReference type="InterPro" id="IPR013097">
    <property type="entry name" value="Dabb"/>
</dbReference>
<dbReference type="AlphaFoldDB" id="A0A1B8TSA8"/>
<dbReference type="OrthoDB" id="9808130at2"/>
<dbReference type="PROSITE" id="PS51502">
    <property type="entry name" value="S_R_A_B_BARREL"/>
    <property type="match status" value="1"/>
</dbReference>
<evidence type="ECO:0000259" key="2">
    <source>
        <dbReference type="PROSITE" id="PS51502"/>
    </source>
</evidence>
<dbReference type="PANTHER" id="PTHR33178:SF10">
    <property type="entry name" value="STRESS-RESPONSE A_B BARREL DOMAIN-CONTAINING PROTEIN"/>
    <property type="match status" value="1"/>
</dbReference>
<dbReference type="Gene3D" id="3.30.70.100">
    <property type="match status" value="1"/>
</dbReference>
<protein>
    <submittedName>
        <fullName evidence="3">Stress responsive alpha-beta barrel domain-containing protein</fullName>
    </submittedName>
</protein>
<dbReference type="PANTHER" id="PTHR33178">
    <property type="match status" value="1"/>
</dbReference>
<gene>
    <name evidence="3" type="ORF">LPB301_14730</name>
</gene>
<accession>A0A1B8TSA8</accession>